<evidence type="ECO:0000256" key="2">
    <source>
        <dbReference type="SAM" id="SignalP"/>
    </source>
</evidence>
<reference evidence="3 4" key="1">
    <citation type="submission" date="2015-08" db="EMBL/GenBank/DDBJ databases">
        <title>Next Generation Sequencing and Analysis of the Genome of Puccinia sorghi L Schw, the Causal Agent of Maize Common Rust.</title>
        <authorList>
            <person name="Rochi L."/>
            <person name="Burguener G."/>
            <person name="Darino M."/>
            <person name="Turjanski A."/>
            <person name="Kreff E."/>
            <person name="Dieguez M.J."/>
            <person name="Sacco F."/>
        </authorList>
    </citation>
    <scope>NUCLEOTIDE SEQUENCE [LARGE SCALE GENOMIC DNA]</scope>
    <source>
        <strain evidence="3 4">RO10H11247</strain>
    </source>
</reference>
<dbReference type="EMBL" id="LAVV01000077">
    <property type="protein sequence ID" value="KNZ64653.1"/>
    <property type="molecule type" value="Genomic_DNA"/>
</dbReference>
<gene>
    <name evidence="3" type="ORF">VP01_1006g1</name>
</gene>
<evidence type="ECO:0000256" key="1">
    <source>
        <dbReference type="SAM" id="Phobius"/>
    </source>
</evidence>
<accession>A0A0L6VV56</accession>
<dbReference type="VEuPathDB" id="FungiDB:VP01_1006g1"/>
<feature type="transmembrane region" description="Helical" evidence="1">
    <location>
        <begin position="245"/>
        <end position="262"/>
    </location>
</feature>
<evidence type="ECO:0000313" key="3">
    <source>
        <dbReference type="EMBL" id="KNZ64653.1"/>
    </source>
</evidence>
<keyword evidence="2" id="KW-0732">Signal</keyword>
<dbReference type="AlphaFoldDB" id="A0A0L6VV56"/>
<organism evidence="3 4">
    <name type="scientific">Puccinia sorghi</name>
    <dbReference type="NCBI Taxonomy" id="27349"/>
    <lineage>
        <taxon>Eukaryota</taxon>
        <taxon>Fungi</taxon>
        <taxon>Dikarya</taxon>
        <taxon>Basidiomycota</taxon>
        <taxon>Pucciniomycotina</taxon>
        <taxon>Pucciniomycetes</taxon>
        <taxon>Pucciniales</taxon>
        <taxon>Pucciniaceae</taxon>
        <taxon>Puccinia</taxon>
    </lineage>
</organism>
<feature type="transmembrane region" description="Helical" evidence="1">
    <location>
        <begin position="283"/>
        <end position="299"/>
    </location>
</feature>
<feature type="signal peptide" evidence="2">
    <location>
        <begin position="1"/>
        <end position="29"/>
    </location>
</feature>
<dbReference type="Proteomes" id="UP000037035">
    <property type="component" value="Unassembled WGS sequence"/>
</dbReference>
<name>A0A0L6VV56_9BASI</name>
<evidence type="ECO:0000313" key="4">
    <source>
        <dbReference type="Proteomes" id="UP000037035"/>
    </source>
</evidence>
<keyword evidence="1" id="KW-1133">Transmembrane helix</keyword>
<keyword evidence="1" id="KW-0472">Membrane</keyword>
<comment type="caution">
    <text evidence="3">The sequence shown here is derived from an EMBL/GenBank/DDBJ whole genome shotgun (WGS) entry which is preliminary data.</text>
</comment>
<keyword evidence="4" id="KW-1185">Reference proteome</keyword>
<keyword evidence="1" id="KW-0812">Transmembrane</keyword>
<sequence>MIMLMMMLRLPVVVLPPCFLLRLLFVLSGQVIHSVCRYTSSFYETTRQREEIHWLGCWHLTMYVWIHTAPPVSKALDQRACWRVFFILFYFTRDVCLLCRWSSGACGPAGCTLGTTPYVNHTMYWRIHDGWMDGWWYFPGVHSSQWHPTSNGHLLSSLLISISRNTSPVSPNDQAAFDAPQNPFCPVPLVINNNKVISPQGSLPRFLHLLHSAFFRWAFEDPLHHHPPLPSSHHSCTTRACHINLFIYFYGLAFIPVIPLTLKTPSISCSTLSYSRTDRQITLFIYIYLIILTLFSLTQELNKVTDTTLTHKQADYVLIQNETVSINLLKPRQINK</sequence>
<proteinExistence type="predicted"/>
<protein>
    <submittedName>
        <fullName evidence="3">Putative signal peptide protein</fullName>
    </submittedName>
</protein>
<feature type="chain" id="PRO_5005568713" evidence="2">
    <location>
        <begin position="30"/>
        <end position="336"/>
    </location>
</feature>